<keyword evidence="2" id="KW-1185">Reference proteome</keyword>
<dbReference type="EMBL" id="JAGMVJ010000004">
    <property type="protein sequence ID" value="KAH7091151.1"/>
    <property type="molecule type" value="Genomic_DNA"/>
</dbReference>
<gene>
    <name evidence="1" type="ORF">FB567DRAFT_266882</name>
</gene>
<dbReference type="Proteomes" id="UP000813461">
    <property type="component" value="Unassembled WGS sequence"/>
</dbReference>
<accession>A0A8K0R9Z5</accession>
<evidence type="ECO:0000313" key="2">
    <source>
        <dbReference type="Proteomes" id="UP000813461"/>
    </source>
</evidence>
<organism evidence="1 2">
    <name type="scientific">Paraphoma chrysanthemicola</name>
    <dbReference type="NCBI Taxonomy" id="798071"/>
    <lineage>
        <taxon>Eukaryota</taxon>
        <taxon>Fungi</taxon>
        <taxon>Dikarya</taxon>
        <taxon>Ascomycota</taxon>
        <taxon>Pezizomycotina</taxon>
        <taxon>Dothideomycetes</taxon>
        <taxon>Pleosporomycetidae</taxon>
        <taxon>Pleosporales</taxon>
        <taxon>Pleosporineae</taxon>
        <taxon>Phaeosphaeriaceae</taxon>
        <taxon>Paraphoma</taxon>
    </lineage>
</organism>
<protein>
    <submittedName>
        <fullName evidence="1">Uncharacterized protein</fullName>
    </submittedName>
</protein>
<name>A0A8K0R9Z5_9PLEO</name>
<dbReference type="AlphaFoldDB" id="A0A8K0R9Z5"/>
<sequence length="79" mass="8443">MVPLALSAFFKLFVCIWAVWDVMFGNHGIWRALGCGWIAIAELAAQMGILQLHLLIATAGGGTEGTQALQMELLDARGG</sequence>
<evidence type="ECO:0000313" key="1">
    <source>
        <dbReference type="EMBL" id="KAH7091151.1"/>
    </source>
</evidence>
<proteinExistence type="predicted"/>
<reference evidence="1" key="1">
    <citation type="journal article" date="2021" name="Nat. Commun.">
        <title>Genetic determinants of endophytism in the Arabidopsis root mycobiome.</title>
        <authorList>
            <person name="Mesny F."/>
            <person name="Miyauchi S."/>
            <person name="Thiergart T."/>
            <person name="Pickel B."/>
            <person name="Atanasova L."/>
            <person name="Karlsson M."/>
            <person name="Huettel B."/>
            <person name="Barry K.W."/>
            <person name="Haridas S."/>
            <person name="Chen C."/>
            <person name="Bauer D."/>
            <person name="Andreopoulos W."/>
            <person name="Pangilinan J."/>
            <person name="LaButti K."/>
            <person name="Riley R."/>
            <person name="Lipzen A."/>
            <person name="Clum A."/>
            <person name="Drula E."/>
            <person name="Henrissat B."/>
            <person name="Kohler A."/>
            <person name="Grigoriev I.V."/>
            <person name="Martin F.M."/>
            <person name="Hacquard S."/>
        </authorList>
    </citation>
    <scope>NUCLEOTIDE SEQUENCE</scope>
    <source>
        <strain evidence="1">MPI-SDFR-AT-0120</strain>
    </source>
</reference>
<comment type="caution">
    <text evidence="1">The sequence shown here is derived from an EMBL/GenBank/DDBJ whole genome shotgun (WGS) entry which is preliminary data.</text>
</comment>